<organism evidence="2 3">
    <name type="scientific">Oryzicola mucosus</name>
    <dbReference type="NCBI Taxonomy" id="2767425"/>
    <lineage>
        <taxon>Bacteria</taxon>
        <taxon>Pseudomonadati</taxon>
        <taxon>Pseudomonadota</taxon>
        <taxon>Alphaproteobacteria</taxon>
        <taxon>Hyphomicrobiales</taxon>
        <taxon>Phyllobacteriaceae</taxon>
        <taxon>Oryzicola</taxon>
    </lineage>
</organism>
<evidence type="ECO:0000313" key="2">
    <source>
        <dbReference type="EMBL" id="MBD0416040.1"/>
    </source>
</evidence>
<dbReference type="PANTHER" id="PTHR36173">
    <property type="entry name" value="RIBONUCLEASE VAPC16-RELATED"/>
    <property type="match status" value="1"/>
</dbReference>
<name>A0A8J6PQC1_9HYPH</name>
<evidence type="ECO:0000259" key="1">
    <source>
        <dbReference type="Pfam" id="PF01850"/>
    </source>
</evidence>
<dbReference type="EMBL" id="JACVVX010000004">
    <property type="protein sequence ID" value="MBD0416040.1"/>
    <property type="molecule type" value="Genomic_DNA"/>
</dbReference>
<dbReference type="InterPro" id="IPR052919">
    <property type="entry name" value="TA_system_RNase"/>
</dbReference>
<dbReference type="Gene3D" id="3.40.50.1010">
    <property type="entry name" value="5'-nuclease"/>
    <property type="match status" value="1"/>
</dbReference>
<dbReference type="SUPFAM" id="SSF88723">
    <property type="entry name" value="PIN domain-like"/>
    <property type="match status" value="1"/>
</dbReference>
<feature type="domain" description="PIN" evidence="1">
    <location>
        <begin position="4"/>
        <end position="123"/>
    </location>
</feature>
<dbReference type="InterPro" id="IPR002716">
    <property type="entry name" value="PIN_dom"/>
</dbReference>
<dbReference type="CDD" id="cd09872">
    <property type="entry name" value="PIN_Sll0205-like"/>
    <property type="match status" value="1"/>
</dbReference>
<dbReference type="RefSeq" id="WP_188165453.1">
    <property type="nucleotide sequence ID" value="NZ_JACVVX010000004.1"/>
</dbReference>
<dbReference type="PANTHER" id="PTHR36173:SF2">
    <property type="entry name" value="RIBONUCLEASE VAPC16"/>
    <property type="match status" value="1"/>
</dbReference>
<dbReference type="Proteomes" id="UP000643405">
    <property type="component" value="Unassembled WGS sequence"/>
</dbReference>
<gene>
    <name evidence="2" type="ORF">ICI42_15395</name>
</gene>
<proteinExistence type="predicted"/>
<reference evidence="2" key="1">
    <citation type="submission" date="2020-09" db="EMBL/GenBank/DDBJ databases">
        <title>Genome seq and assembly of Tianweitania sp.</title>
        <authorList>
            <person name="Chhetri G."/>
        </authorList>
    </citation>
    <scope>NUCLEOTIDE SEQUENCE</scope>
    <source>
        <strain evidence="2">Rool2</strain>
    </source>
</reference>
<dbReference type="InterPro" id="IPR041705">
    <property type="entry name" value="PIN_Sll0205"/>
</dbReference>
<accession>A0A8J6PQC1</accession>
<sequence length="130" mass="14665">MRFLLDTHVAIWLLTEPSRIPAEIFDPIADPDNSVYVSVVSIWETAFKFRLGRADSPPFSGSAAIAHFETAGFSLLDIKATHAAFVERLPPIHQDPFDRLMLAQSIVEGMQFVTYDQRLSRYDAAILTWP</sequence>
<dbReference type="InterPro" id="IPR029060">
    <property type="entry name" value="PIN-like_dom_sf"/>
</dbReference>
<evidence type="ECO:0000313" key="3">
    <source>
        <dbReference type="Proteomes" id="UP000643405"/>
    </source>
</evidence>
<comment type="caution">
    <text evidence="2">The sequence shown here is derived from an EMBL/GenBank/DDBJ whole genome shotgun (WGS) entry which is preliminary data.</text>
</comment>
<keyword evidence="3" id="KW-1185">Reference proteome</keyword>
<dbReference type="AlphaFoldDB" id="A0A8J6PQC1"/>
<protein>
    <submittedName>
        <fullName evidence="2">Type II toxin-antitoxin system VapC family toxin</fullName>
    </submittedName>
</protein>
<dbReference type="Pfam" id="PF01850">
    <property type="entry name" value="PIN"/>
    <property type="match status" value="1"/>
</dbReference>